<gene>
    <name evidence="2" type="ORF">M413DRAFT_260685</name>
</gene>
<feature type="region of interest" description="Disordered" evidence="1">
    <location>
        <begin position="150"/>
        <end position="223"/>
    </location>
</feature>
<sequence>MQLQLQVQQQPPLPSPPIIMRLNLAGVHGAFSPGVSMSPGTFYGRPGDVPGPNPHINAAVGAPVHVVQMHSPLGMVRMQQQQQQGQGQGQGGPMPPPHGGHPTHGAYFYAMSSPKKGPPTGMEPQGYFDPMHFPVGAVLPGVVNDAEGGMQMQSQSQSQALQTSGLANEVVQDGVEKEKERERKRVEEEELEGGGRGGGENKKDAGSIEKSTSLPDGKIDSVTAGLSSAGIDAAISRTHSLGHTEEPASKLVPEHGLVTMVDILDLELPEQQQPPALGSSA</sequence>
<dbReference type="Proteomes" id="UP000053424">
    <property type="component" value="Unassembled WGS sequence"/>
</dbReference>
<protein>
    <submittedName>
        <fullName evidence="2">Uncharacterized protein</fullName>
    </submittedName>
</protein>
<feature type="compositionally biased region" description="Basic and acidic residues" evidence="1">
    <location>
        <begin position="174"/>
        <end position="187"/>
    </location>
</feature>
<reference evidence="2 3" key="1">
    <citation type="submission" date="2014-04" db="EMBL/GenBank/DDBJ databases">
        <authorList>
            <consortium name="DOE Joint Genome Institute"/>
            <person name="Kuo A."/>
            <person name="Gay G."/>
            <person name="Dore J."/>
            <person name="Kohler A."/>
            <person name="Nagy L.G."/>
            <person name="Floudas D."/>
            <person name="Copeland A."/>
            <person name="Barry K.W."/>
            <person name="Cichocki N."/>
            <person name="Veneault-Fourrey C."/>
            <person name="LaButti K."/>
            <person name="Lindquist E.A."/>
            <person name="Lipzen A."/>
            <person name="Lundell T."/>
            <person name="Morin E."/>
            <person name="Murat C."/>
            <person name="Sun H."/>
            <person name="Tunlid A."/>
            <person name="Henrissat B."/>
            <person name="Grigoriev I.V."/>
            <person name="Hibbett D.S."/>
            <person name="Martin F."/>
            <person name="Nordberg H.P."/>
            <person name="Cantor M.N."/>
            <person name="Hua S.X."/>
        </authorList>
    </citation>
    <scope>NUCLEOTIDE SEQUENCE [LARGE SCALE GENOMIC DNA]</scope>
    <source>
        <strain evidence="3">h7</strain>
    </source>
</reference>
<organism evidence="2 3">
    <name type="scientific">Hebeloma cylindrosporum</name>
    <dbReference type="NCBI Taxonomy" id="76867"/>
    <lineage>
        <taxon>Eukaryota</taxon>
        <taxon>Fungi</taxon>
        <taxon>Dikarya</taxon>
        <taxon>Basidiomycota</taxon>
        <taxon>Agaricomycotina</taxon>
        <taxon>Agaricomycetes</taxon>
        <taxon>Agaricomycetidae</taxon>
        <taxon>Agaricales</taxon>
        <taxon>Agaricineae</taxon>
        <taxon>Hymenogastraceae</taxon>
        <taxon>Hebeloma</taxon>
    </lineage>
</organism>
<dbReference type="HOGENOM" id="CLU_990638_0_0_1"/>
<proteinExistence type="predicted"/>
<dbReference type="AlphaFoldDB" id="A0A0C3CRI5"/>
<reference evidence="3" key="2">
    <citation type="submission" date="2015-01" db="EMBL/GenBank/DDBJ databases">
        <title>Evolutionary Origins and Diversification of the Mycorrhizal Mutualists.</title>
        <authorList>
            <consortium name="DOE Joint Genome Institute"/>
            <consortium name="Mycorrhizal Genomics Consortium"/>
            <person name="Kohler A."/>
            <person name="Kuo A."/>
            <person name="Nagy L.G."/>
            <person name="Floudas D."/>
            <person name="Copeland A."/>
            <person name="Barry K.W."/>
            <person name="Cichocki N."/>
            <person name="Veneault-Fourrey C."/>
            <person name="LaButti K."/>
            <person name="Lindquist E.A."/>
            <person name="Lipzen A."/>
            <person name="Lundell T."/>
            <person name="Morin E."/>
            <person name="Murat C."/>
            <person name="Riley R."/>
            <person name="Ohm R."/>
            <person name="Sun H."/>
            <person name="Tunlid A."/>
            <person name="Henrissat B."/>
            <person name="Grigoriev I.V."/>
            <person name="Hibbett D.S."/>
            <person name="Martin F."/>
        </authorList>
    </citation>
    <scope>NUCLEOTIDE SEQUENCE [LARGE SCALE GENOMIC DNA]</scope>
    <source>
        <strain evidence="3">h7</strain>
    </source>
</reference>
<feature type="compositionally biased region" description="Low complexity" evidence="1">
    <location>
        <begin position="150"/>
        <end position="167"/>
    </location>
</feature>
<feature type="region of interest" description="Disordered" evidence="1">
    <location>
        <begin position="77"/>
        <end position="124"/>
    </location>
</feature>
<dbReference type="STRING" id="686832.A0A0C3CRI5"/>
<accession>A0A0C3CRI5</accession>
<name>A0A0C3CRI5_HEBCY</name>
<evidence type="ECO:0000313" key="3">
    <source>
        <dbReference type="Proteomes" id="UP000053424"/>
    </source>
</evidence>
<keyword evidence="3" id="KW-1185">Reference proteome</keyword>
<dbReference type="EMBL" id="KN831770">
    <property type="protein sequence ID" value="KIM46674.1"/>
    <property type="molecule type" value="Genomic_DNA"/>
</dbReference>
<evidence type="ECO:0000256" key="1">
    <source>
        <dbReference type="SAM" id="MobiDB-lite"/>
    </source>
</evidence>
<evidence type="ECO:0000313" key="2">
    <source>
        <dbReference type="EMBL" id="KIM46674.1"/>
    </source>
</evidence>
<dbReference type="OrthoDB" id="1049195at2759"/>